<evidence type="ECO:0000259" key="3">
    <source>
        <dbReference type="Pfam" id="PF13505"/>
    </source>
</evidence>
<feature type="chain" id="PRO_5012455212" evidence="2">
    <location>
        <begin position="18"/>
        <end position="227"/>
    </location>
</feature>
<sequence>MKNVVKAAAILATTAVAAPAAAEMELSLYVGTQSVDGSTGSGYLPGGAPISRSVDWEGKPFDSPIYYGGRAMWWLDNDIGFGIEGTHTKAYASQADMAAIGVSRLELSDGHNIITANVMKRWPGVFKATPKFTPYVGAGIGVAIPHVDIQVLGSGVRTFGYETTGPAVRAIAGLKYDLTENWALFGEYQAVWSDNDITIDPAFGQLPGKLNTELLTHAVNIGVSYSF</sequence>
<dbReference type="Pfam" id="PF13505">
    <property type="entry name" value="OMP_b-brl"/>
    <property type="match status" value="1"/>
</dbReference>
<evidence type="ECO:0000256" key="1">
    <source>
        <dbReference type="ARBA" id="ARBA00022729"/>
    </source>
</evidence>
<organism evidence="4 5">
    <name type="scientific">Roseovarius pacificus</name>
    <dbReference type="NCBI Taxonomy" id="337701"/>
    <lineage>
        <taxon>Bacteria</taxon>
        <taxon>Pseudomonadati</taxon>
        <taxon>Pseudomonadota</taxon>
        <taxon>Alphaproteobacteria</taxon>
        <taxon>Rhodobacterales</taxon>
        <taxon>Roseobacteraceae</taxon>
        <taxon>Roseovarius</taxon>
    </lineage>
</organism>
<dbReference type="OrthoDB" id="9810784at2"/>
<accession>A0A1M7BW34</accession>
<evidence type="ECO:0000313" key="4">
    <source>
        <dbReference type="EMBL" id="SHL59245.1"/>
    </source>
</evidence>
<dbReference type="EMBL" id="FRBR01000004">
    <property type="protein sequence ID" value="SHL59245.1"/>
    <property type="molecule type" value="Genomic_DNA"/>
</dbReference>
<dbReference type="InterPro" id="IPR027385">
    <property type="entry name" value="Beta-barrel_OMP"/>
</dbReference>
<evidence type="ECO:0000313" key="5">
    <source>
        <dbReference type="Proteomes" id="UP000183974"/>
    </source>
</evidence>
<name>A0A1M7BW34_9RHOB</name>
<dbReference type="SUPFAM" id="SSF56925">
    <property type="entry name" value="OMPA-like"/>
    <property type="match status" value="1"/>
</dbReference>
<dbReference type="Gene3D" id="2.40.160.20">
    <property type="match status" value="1"/>
</dbReference>
<protein>
    <submittedName>
        <fullName evidence="4">Lipid A oxidase</fullName>
    </submittedName>
</protein>
<feature type="signal peptide" evidence="2">
    <location>
        <begin position="1"/>
        <end position="17"/>
    </location>
</feature>
<feature type="domain" description="Outer membrane protein beta-barrel" evidence="3">
    <location>
        <begin position="9"/>
        <end position="227"/>
    </location>
</feature>
<dbReference type="Proteomes" id="UP000183974">
    <property type="component" value="Unassembled WGS sequence"/>
</dbReference>
<gene>
    <name evidence="4" type="ORF">SAMN05444398_10416</name>
</gene>
<dbReference type="RefSeq" id="WP_073034380.1">
    <property type="nucleotide sequence ID" value="NZ_BMLR01000004.1"/>
</dbReference>
<dbReference type="STRING" id="337701.SAMN05444398_10416"/>
<dbReference type="AlphaFoldDB" id="A0A1M7BW34"/>
<reference evidence="4 5" key="1">
    <citation type="submission" date="2016-11" db="EMBL/GenBank/DDBJ databases">
        <authorList>
            <person name="Jaros S."/>
            <person name="Januszkiewicz K."/>
            <person name="Wedrychowicz H."/>
        </authorList>
    </citation>
    <scope>NUCLEOTIDE SEQUENCE [LARGE SCALE GENOMIC DNA]</scope>
    <source>
        <strain evidence="4 5">DSM 29589</strain>
    </source>
</reference>
<keyword evidence="5" id="KW-1185">Reference proteome</keyword>
<proteinExistence type="predicted"/>
<evidence type="ECO:0000256" key="2">
    <source>
        <dbReference type="SAM" id="SignalP"/>
    </source>
</evidence>
<keyword evidence="1 2" id="KW-0732">Signal</keyword>
<dbReference type="InterPro" id="IPR011250">
    <property type="entry name" value="OMP/PagP_B-barrel"/>
</dbReference>